<accession>A0A917BER7</accession>
<feature type="region of interest" description="Disordered" evidence="1">
    <location>
        <begin position="1"/>
        <end position="99"/>
    </location>
</feature>
<gene>
    <name evidence="2" type="ORF">GCM10011366_05320</name>
</gene>
<reference evidence="2" key="2">
    <citation type="submission" date="2020-09" db="EMBL/GenBank/DDBJ databases">
        <authorList>
            <person name="Sun Q."/>
            <person name="Zhou Y."/>
        </authorList>
    </citation>
    <scope>NUCLEOTIDE SEQUENCE</scope>
    <source>
        <strain evidence="2">CGMCC 1.12160</strain>
    </source>
</reference>
<sequence>MLGAVGRLAEQTGDRLASVAFMSDQQSSPGPEEADARQQAAEYVVERVESWDEGAEPETVREDLEEGMAEAEVDVPEEELDRMADDIHRDGSTDAPDVE</sequence>
<reference evidence="2" key="1">
    <citation type="journal article" date="2014" name="Int. J. Syst. Evol. Microbiol.">
        <title>Complete genome sequence of Corynebacterium casei LMG S-19264T (=DSM 44701T), isolated from a smear-ripened cheese.</title>
        <authorList>
            <consortium name="US DOE Joint Genome Institute (JGI-PGF)"/>
            <person name="Walter F."/>
            <person name="Albersmeier A."/>
            <person name="Kalinowski J."/>
            <person name="Ruckert C."/>
        </authorList>
    </citation>
    <scope>NUCLEOTIDE SEQUENCE</scope>
    <source>
        <strain evidence="2">CGMCC 1.12160</strain>
    </source>
</reference>
<dbReference type="EMBL" id="BMEM01000001">
    <property type="protein sequence ID" value="GGF40611.1"/>
    <property type="molecule type" value="Genomic_DNA"/>
</dbReference>
<proteinExistence type="predicted"/>
<feature type="compositionally biased region" description="Acidic residues" evidence="1">
    <location>
        <begin position="63"/>
        <end position="80"/>
    </location>
</feature>
<dbReference type="AlphaFoldDB" id="A0A917BER7"/>
<evidence type="ECO:0000256" key="1">
    <source>
        <dbReference type="SAM" id="MobiDB-lite"/>
    </source>
</evidence>
<comment type="caution">
    <text evidence="2">The sequence shown here is derived from an EMBL/GenBank/DDBJ whole genome shotgun (WGS) entry which is preliminary data.</text>
</comment>
<keyword evidence="3" id="KW-1185">Reference proteome</keyword>
<evidence type="ECO:0000313" key="3">
    <source>
        <dbReference type="Proteomes" id="UP000605670"/>
    </source>
</evidence>
<name>A0A917BER7_9MICO</name>
<evidence type="ECO:0000313" key="2">
    <source>
        <dbReference type="EMBL" id="GGF40611.1"/>
    </source>
</evidence>
<protein>
    <submittedName>
        <fullName evidence="2">Uncharacterized protein</fullName>
    </submittedName>
</protein>
<dbReference type="Proteomes" id="UP000605670">
    <property type="component" value="Unassembled WGS sequence"/>
</dbReference>
<organism evidence="2 3">
    <name type="scientific">Ornithinimicrobium tianjinense</name>
    <dbReference type="NCBI Taxonomy" id="1195761"/>
    <lineage>
        <taxon>Bacteria</taxon>
        <taxon>Bacillati</taxon>
        <taxon>Actinomycetota</taxon>
        <taxon>Actinomycetes</taxon>
        <taxon>Micrococcales</taxon>
        <taxon>Ornithinimicrobiaceae</taxon>
        <taxon>Ornithinimicrobium</taxon>
    </lineage>
</organism>
<feature type="compositionally biased region" description="Basic and acidic residues" evidence="1">
    <location>
        <begin position="81"/>
        <end position="92"/>
    </location>
</feature>